<dbReference type="RefSeq" id="WP_349220545.1">
    <property type="nucleotide sequence ID" value="NZ_JBBMFD010000025.1"/>
</dbReference>
<evidence type="ECO:0000256" key="3">
    <source>
        <dbReference type="ARBA" id="ARBA00022448"/>
    </source>
</evidence>
<comment type="subunit">
    <text evidence="12">The complex is composed of two ATP-binding proteins (NikD and NikE), two transmembrane proteins (NikB and NikC) and a solute-binding protein (NikA).</text>
</comment>
<comment type="subcellular location">
    <subcellularLocation>
        <location evidence="1">Cell membrane</location>
        <topology evidence="1">Peripheral membrane protein</topology>
    </subcellularLocation>
</comment>
<dbReference type="NCBIfam" id="TIGR01727">
    <property type="entry name" value="oligo_HPY"/>
    <property type="match status" value="1"/>
</dbReference>
<dbReference type="CDD" id="cd03257">
    <property type="entry name" value="ABC_NikE_OppD_transporters"/>
    <property type="match status" value="1"/>
</dbReference>
<evidence type="ECO:0000259" key="16">
    <source>
        <dbReference type="PROSITE" id="PS50893"/>
    </source>
</evidence>
<organism evidence="17 18">
    <name type="scientific">Solibaculum intestinale</name>
    <dbReference type="NCBI Taxonomy" id="3133165"/>
    <lineage>
        <taxon>Bacteria</taxon>
        <taxon>Bacillati</taxon>
        <taxon>Bacillota</taxon>
        <taxon>Clostridia</taxon>
        <taxon>Eubacteriales</taxon>
        <taxon>Oscillospiraceae</taxon>
        <taxon>Solibaculum</taxon>
    </lineage>
</organism>
<keyword evidence="4" id="KW-1003">Cell membrane</keyword>
<dbReference type="InterPro" id="IPR003439">
    <property type="entry name" value="ABC_transporter-like_ATP-bd"/>
</dbReference>
<evidence type="ECO:0000256" key="15">
    <source>
        <dbReference type="ARBA" id="ARBA00048610"/>
    </source>
</evidence>
<keyword evidence="11" id="KW-0472">Membrane</keyword>
<comment type="similarity">
    <text evidence="2">Belongs to the ABC transporter superfamily.</text>
</comment>
<sequence length="305" mass="33020">MENQTLLTIEDLSVQFVSAGVQTTALSGLSLTAKKGEILAVVGASGAGKSLLAHAVLGLLPKNAEVTGRMTYKEQALNEKTLPRLRGTEITLIPQAVTYLDPLMPVGRQVYYPMNKQEGRAKTAALFEEYGLSPEVMKKYPFELSGGMTRRVLFSAAVLSGAKLLLADEPTPGLSRETARHVLRHLRAFAKEGRTVLLITHDLDLAVECADRVAVLYAGTLLEIAPATDFTEDGAALRHPYSQSLWNALPQNGFHPIAGNMPSPGERVKGCPFAPRCLKKTALCWEKPVPLRPLRGGTVRCIHAT</sequence>
<accession>A0ABV1E2C5</accession>
<evidence type="ECO:0000256" key="8">
    <source>
        <dbReference type="ARBA" id="ARBA00022967"/>
    </source>
</evidence>
<protein>
    <recommendedName>
        <fullName evidence="14">Nickel import system ATP-binding protein NikD</fullName>
        <ecNumber evidence="13">7.2.2.11</ecNumber>
    </recommendedName>
</protein>
<keyword evidence="18" id="KW-1185">Reference proteome</keyword>
<gene>
    <name evidence="17" type="ORF">WMO26_11510</name>
</gene>
<evidence type="ECO:0000256" key="1">
    <source>
        <dbReference type="ARBA" id="ARBA00004202"/>
    </source>
</evidence>
<feature type="domain" description="ABC transporter" evidence="16">
    <location>
        <begin position="7"/>
        <end position="243"/>
    </location>
</feature>
<reference evidence="17 18" key="1">
    <citation type="submission" date="2024-03" db="EMBL/GenBank/DDBJ databases">
        <title>Human intestinal bacterial collection.</title>
        <authorList>
            <person name="Pauvert C."/>
            <person name="Hitch T.C.A."/>
            <person name="Clavel T."/>
        </authorList>
    </citation>
    <scope>NUCLEOTIDE SEQUENCE [LARGE SCALE GENOMIC DNA]</scope>
    <source>
        <strain evidence="17 18">CLA-JM-H44</strain>
    </source>
</reference>
<keyword evidence="10" id="KW-0921">Nickel transport</keyword>
<dbReference type="InterPro" id="IPR050388">
    <property type="entry name" value="ABC_Ni/Peptide_Import"/>
</dbReference>
<evidence type="ECO:0000256" key="14">
    <source>
        <dbReference type="ARBA" id="ARBA00044143"/>
    </source>
</evidence>
<keyword evidence="6" id="KW-0547">Nucleotide-binding</keyword>
<evidence type="ECO:0000256" key="11">
    <source>
        <dbReference type="ARBA" id="ARBA00023136"/>
    </source>
</evidence>
<dbReference type="Pfam" id="PF00005">
    <property type="entry name" value="ABC_tran"/>
    <property type="match status" value="1"/>
</dbReference>
<dbReference type="InterPro" id="IPR003593">
    <property type="entry name" value="AAA+_ATPase"/>
</dbReference>
<comment type="catalytic activity">
    <reaction evidence="15">
        <text>Ni(2+)(out) + ATP + H2O = Ni(2+)(in) + ADP + phosphate + H(+)</text>
        <dbReference type="Rhea" id="RHEA:15557"/>
        <dbReference type="ChEBI" id="CHEBI:15377"/>
        <dbReference type="ChEBI" id="CHEBI:15378"/>
        <dbReference type="ChEBI" id="CHEBI:30616"/>
        <dbReference type="ChEBI" id="CHEBI:43474"/>
        <dbReference type="ChEBI" id="CHEBI:49786"/>
        <dbReference type="ChEBI" id="CHEBI:456216"/>
        <dbReference type="EC" id="7.2.2.11"/>
    </reaction>
    <physiologicalReaction direction="left-to-right" evidence="15">
        <dbReference type="Rhea" id="RHEA:15558"/>
    </physiologicalReaction>
</comment>
<dbReference type="InterPro" id="IPR013563">
    <property type="entry name" value="Oligopep_ABC_C"/>
</dbReference>
<keyword evidence="5" id="KW-0533">Nickel</keyword>
<dbReference type="GO" id="GO:0005524">
    <property type="term" value="F:ATP binding"/>
    <property type="evidence" value="ECO:0007669"/>
    <property type="project" value="UniProtKB-KW"/>
</dbReference>
<evidence type="ECO:0000256" key="7">
    <source>
        <dbReference type="ARBA" id="ARBA00022840"/>
    </source>
</evidence>
<dbReference type="EMBL" id="JBBMFD010000025">
    <property type="protein sequence ID" value="MEQ2441455.1"/>
    <property type="molecule type" value="Genomic_DNA"/>
</dbReference>
<dbReference type="EC" id="7.2.2.11" evidence="13"/>
<evidence type="ECO:0000256" key="10">
    <source>
        <dbReference type="ARBA" id="ARBA00023112"/>
    </source>
</evidence>
<keyword evidence="8" id="KW-1278">Translocase</keyword>
<dbReference type="SMART" id="SM00382">
    <property type="entry name" value="AAA"/>
    <property type="match status" value="1"/>
</dbReference>
<dbReference type="PANTHER" id="PTHR43297">
    <property type="entry name" value="OLIGOPEPTIDE TRANSPORT ATP-BINDING PROTEIN APPD"/>
    <property type="match status" value="1"/>
</dbReference>
<evidence type="ECO:0000256" key="12">
    <source>
        <dbReference type="ARBA" id="ARBA00038669"/>
    </source>
</evidence>
<name>A0ABV1E2C5_9FIRM</name>
<evidence type="ECO:0000256" key="13">
    <source>
        <dbReference type="ARBA" id="ARBA00039098"/>
    </source>
</evidence>
<dbReference type="PANTHER" id="PTHR43297:SF13">
    <property type="entry name" value="NICKEL ABC TRANSPORTER, ATP-BINDING PROTEIN"/>
    <property type="match status" value="1"/>
</dbReference>
<dbReference type="SUPFAM" id="SSF52540">
    <property type="entry name" value="P-loop containing nucleoside triphosphate hydrolases"/>
    <property type="match status" value="1"/>
</dbReference>
<evidence type="ECO:0000256" key="9">
    <source>
        <dbReference type="ARBA" id="ARBA00023065"/>
    </source>
</evidence>
<keyword evidence="7 17" id="KW-0067">ATP-binding</keyword>
<evidence type="ECO:0000256" key="5">
    <source>
        <dbReference type="ARBA" id="ARBA00022596"/>
    </source>
</evidence>
<evidence type="ECO:0000256" key="4">
    <source>
        <dbReference type="ARBA" id="ARBA00022475"/>
    </source>
</evidence>
<keyword evidence="9" id="KW-0406">Ion transport</keyword>
<dbReference type="Pfam" id="PF08352">
    <property type="entry name" value="oligo_HPY"/>
    <property type="match status" value="1"/>
</dbReference>
<evidence type="ECO:0000256" key="6">
    <source>
        <dbReference type="ARBA" id="ARBA00022741"/>
    </source>
</evidence>
<evidence type="ECO:0000313" key="18">
    <source>
        <dbReference type="Proteomes" id="UP001489509"/>
    </source>
</evidence>
<keyword evidence="3" id="KW-0813">Transport</keyword>
<proteinExistence type="inferred from homology"/>
<dbReference type="Gene3D" id="3.40.50.300">
    <property type="entry name" value="P-loop containing nucleotide triphosphate hydrolases"/>
    <property type="match status" value="1"/>
</dbReference>
<evidence type="ECO:0000256" key="2">
    <source>
        <dbReference type="ARBA" id="ARBA00005417"/>
    </source>
</evidence>
<dbReference type="PROSITE" id="PS50893">
    <property type="entry name" value="ABC_TRANSPORTER_2"/>
    <property type="match status" value="1"/>
</dbReference>
<comment type="caution">
    <text evidence="17">The sequence shown here is derived from an EMBL/GenBank/DDBJ whole genome shotgun (WGS) entry which is preliminary data.</text>
</comment>
<dbReference type="Proteomes" id="UP001489509">
    <property type="component" value="Unassembled WGS sequence"/>
</dbReference>
<dbReference type="InterPro" id="IPR027417">
    <property type="entry name" value="P-loop_NTPase"/>
</dbReference>
<evidence type="ECO:0000313" key="17">
    <source>
        <dbReference type="EMBL" id="MEQ2441455.1"/>
    </source>
</evidence>